<sequence>MDLKLFFDPISPEVSLNKLPSSAIAHSLYINENKMPDVDEKDIAIIGLQEARGADKVNQQGISISADEVRKSFYGLKKGSGNLKIVDLGNFRNGPELEDTYQRLQEVCAYLMENEVLPLIIGGSHDLDIGQYQAYENLEKIITVLNVDNKLDLADPKGPLPNASHIHRIFKHDPNFLFSYYHLAHQSYLVEVKEAELLEKLYFEAVRLGVVKENIKELEPIVRDADMLTFDLSAIQAHYCPGATDSKVYGLTGEEACQLCWYAGLNDKLSSIGFYEYDVAKDTEDRKSAFVLATMIWYFIEGFYNRKDSKNFRSNDYLIYEVPLGGEPSSIKFYKSKISEKWWMEVPHPEEAGGFLRSRMIPCSYSDYELALNGEVPARWINTYSKMI</sequence>
<dbReference type="PANTHER" id="PTHR11358">
    <property type="entry name" value="ARGINASE/AGMATINASE"/>
    <property type="match status" value="1"/>
</dbReference>
<protein>
    <submittedName>
        <fullName evidence="4">Formiminoglutamase</fullName>
    </submittedName>
</protein>
<reference evidence="4 5" key="1">
    <citation type="submission" date="2018-07" db="EMBL/GenBank/DDBJ databases">
        <title>Genomic Encyclopedia of Type Strains, Phase IV (KMG-IV): sequencing the most valuable type-strain genomes for metagenomic binning, comparative biology and taxonomic classification.</title>
        <authorList>
            <person name="Goeker M."/>
        </authorList>
    </citation>
    <scope>NUCLEOTIDE SEQUENCE [LARGE SCALE GENOMIC DNA]</scope>
    <source>
        <strain evidence="4 5">DSM 4134</strain>
    </source>
</reference>
<evidence type="ECO:0000256" key="3">
    <source>
        <dbReference type="PROSITE-ProRule" id="PRU00742"/>
    </source>
</evidence>
<proteinExistence type="inferred from homology"/>
<dbReference type="GO" id="GO:0046872">
    <property type="term" value="F:metal ion binding"/>
    <property type="evidence" value="ECO:0007669"/>
    <property type="project" value="UniProtKB-KW"/>
</dbReference>
<evidence type="ECO:0000313" key="4">
    <source>
        <dbReference type="EMBL" id="REE05829.1"/>
    </source>
</evidence>
<keyword evidence="2" id="KW-0378">Hydrolase</keyword>
<dbReference type="PANTHER" id="PTHR11358:SF26">
    <property type="entry name" value="GUANIDINO ACID HYDROLASE, MITOCHONDRIAL"/>
    <property type="match status" value="1"/>
</dbReference>
<accession>A0A3D9LIH5</accession>
<dbReference type="RefSeq" id="WP_115866327.1">
    <property type="nucleotide sequence ID" value="NZ_QREG01000001.1"/>
</dbReference>
<evidence type="ECO:0000256" key="2">
    <source>
        <dbReference type="ARBA" id="ARBA00022801"/>
    </source>
</evidence>
<comment type="caution">
    <text evidence="4">The sequence shown here is derived from an EMBL/GenBank/DDBJ whole genome shotgun (WGS) entry which is preliminary data.</text>
</comment>
<dbReference type="InterPro" id="IPR023696">
    <property type="entry name" value="Ureohydrolase_dom_sf"/>
</dbReference>
<gene>
    <name evidence="4" type="ORF">C7460_101348</name>
</gene>
<evidence type="ECO:0000313" key="5">
    <source>
        <dbReference type="Proteomes" id="UP000256779"/>
    </source>
</evidence>
<dbReference type="CDD" id="cd09988">
    <property type="entry name" value="Formimidoylglutamase"/>
    <property type="match status" value="1"/>
</dbReference>
<dbReference type="InterPro" id="IPR006035">
    <property type="entry name" value="Ureohydrolase"/>
</dbReference>
<keyword evidence="1" id="KW-0479">Metal-binding</keyword>
<dbReference type="GO" id="GO:0008783">
    <property type="term" value="F:agmatinase activity"/>
    <property type="evidence" value="ECO:0007669"/>
    <property type="project" value="TreeGrafter"/>
</dbReference>
<dbReference type="GO" id="GO:0033389">
    <property type="term" value="P:putrescine biosynthetic process from arginine, via agmatine"/>
    <property type="evidence" value="ECO:0007669"/>
    <property type="project" value="TreeGrafter"/>
</dbReference>
<keyword evidence="5" id="KW-1185">Reference proteome</keyword>
<dbReference type="AlphaFoldDB" id="A0A3D9LIH5"/>
<comment type="similarity">
    <text evidence="3">Belongs to the arginase family.</text>
</comment>
<evidence type="ECO:0000256" key="1">
    <source>
        <dbReference type="ARBA" id="ARBA00022723"/>
    </source>
</evidence>
<dbReference type="Pfam" id="PF00491">
    <property type="entry name" value="Arginase"/>
    <property type="match status" value="1"/>
</dbReference>
<dbReference type="PROSITE" id="PS51409">
    <property type="entry name" value="ARGINASE_2"/>
    <property type="match status" value="1"/>
</dbReference>
<organism evidence="4 5">
    <name type="scientific">Marinoscillum furvescens DSM 4134</name>
    <dbReference type="NCBI Taxonomy" id="1122208"/>
    <lineage>
        <taxon>Bacteria</taxon>
        <taxon>Pseudomonadati</taxon>
        <taxon>Bacteroidota</taxon>
        <taxon>Cytophagia</taxon>
        <taxon>Cytophagales</taxon>
        <taxon>Reichenbachiellaceae</taxon>
        <taxon>Marinoscillum</taxon>
    </lineage>
</organism>
<dbReference type="Gene3D" id="3.40.800.10">
    <property type="entry name" value="Ureohydrolase domain"/>
    <property type="match status" value="1"/>
</dbReference>
<dbReference type="Proteomes" id="UP000256779">
    <property type="component" value="Unassembled WGS sequence"/>
</dbReference>
<name>A0A3D9LIH5_MARFU</name>
<dbReference type="OrthoDB" id="931936at2"/>
<dbReference type="EMBL" id="QREG01000001">
    <property type="protein sequence ID" value="REE05829.1"/>
    <property type="molecule type" value="Genomic_DNA"/>
</dbReference>
<dbReference type="SUPFAM" id="SSF52768">
    <property type="entry name" value="Arginase/deacetylase"/>
    <property type="match status" value="1"/>
</dbReference>